<name>A0A8J1UF38_OWEFU</name>
<evidence type="ECO:0000256" key="3">
    <source>
        <dbReference type="ARBA" id="ARBA00022679"/>
    </source>
</evidence>
<dbReference type="GO" id="GO:0000139">
    <property type="term" value="C:Golgi membrane"/>
    <property type="evidence" value="ECO:0007669"/>
    <property type="project" value="UniProtKB-SubCell"/>
</dbReference>
<keyword evidence="8" id="KW-0472">Membrane</keyword>
<protein>
    <submittedName>
        <fullName evidence="10">Uncharacterized protein</fullName>
    </submittedName>
</protein>
<keyword evidence="9" id="KW-0325">Glycoprotein</keyword>
<dbReference type="Proteomes" id="UP000749559">
    <property type="component" value="Unassembled WGS sequence"/>
</dbReference>
<evidence type="ECO:0000256" key="5">
    <source>
        <dbReference type="ARBA" id="ARBA00022968"/>
    </source>
</evidence>
<dbReference type="InterPro" id="IPR007734">
    <property type="entry name" value="Heparan_SO4_2-O-STrfase"/>
</dbReference>
<dbReference type="PANTHER" id="PTHR12129:SF15">
    <property type="entry name" value="URONYL 2-SULFOTRANSFERASE"/>
    <property type="match status" value="1"/>
</dbReference>
<dbReference type="EMBL" id="CAIIXF020000007">
    <property type="protein sequence ID" value="CAH1788953.1"/>
    <property type="molecule type" value="Genomic_DNA"/>
</dbReference>
<dbReference type="InterPro" id="IPR005331">
    <property type="entry name" value="Sulfotransferase"/>
</dbReference>
<sequence length="394" mass="46728">MRRSPCTRTIKYYKIAILLIIPAAIYLIVNITKDAKLKQKLDKAMSELNTRYSEVDQTKDVYKDEFPHVFSTMGATVRALMREGKIQKYQNNSTPKTTHFAPVRKIIPLKFSKHEKDDGLRVIYNRVPKCMSSTVISLVNMLYKENHFLWVRQTFSTFALKNTHPSHQSAELITDEFVGNATPSLMSKHVHFIDFTKYGYRQPLYINLIRDPLERLTSQFFYLRFGSKKQQYHKQQNATLDRCIREKWSVCTDEYTLKGEGYFITIPYFCGLNDYCLNDTLRTLNKAKENVEKYYTIVGVTNEFNAFVRALELLFPKMFKNIERKYKFAGNKLHEAFKTRYKIAPNEETTKLARVMLKNDYEFYHFIKQRFYKQLSRLELIFNRHLLNSKINRT</sequence>
<dbReference type="AlphaFoldDB" id="A0A8J1UF38"/>
<evidence type="ECO:0000313" key="10">
    <source>
        <dbReference type="EMBL" id="CAH1788953.1"/>
    </source>
</evidence>
<dbReference type="SUPFAM" id="SSF52540">
    <property type="entry name" value="P-loop containing nucleoside triphosphate hydrolases"/>
    <property type="match status" value="1"/>
</dbReference>
<keyword evidence="7" id="KW-0333">Golgi apparatus</keyword>
<dbReference type="OrthoDB" id="10019582at2759"/>
<dbReference type="Pfam" id="PF03567">
    <property type="entry name" value="Sulfotransfer_2"/>
    <property type="match status" value="1"/>
</dbReference>
<organism evidence="10 11">
    <name type="scientific">Owenia fusiformis</name>
    <name type="common">Polychaete worm</name>
    <dbReference type="NCBI Taxonomy" id="6347"/>
    <lineage>
        <taxon>Eukaryota</taxon>
        <taxon>Metazoa</taxon>
        <taxon>Spiralia</taxon>
        <taxon>Lophotrochozoa</taxon>
        <taxon>Annelida</taxon>
        <taxon>Polychaeta</taxon>
        <taxon>Sedentaria</taxon>
        <taxon>Canalipalpata</taxon>
        <taxon>Sabellida</taxon>
        <taxon>Oweniida</taxon>
        <taxon>Oweniidae</taxon>
        <taxon>Owenia</taxon>
    </lineage>
</organism>
<evidence type="ECO:0000256" key="6">
    <source>
        <dbReference type="ARBA" id="ARBA00022989"/>
    </source>
</evidence>
<reference evidence="10" key="1">
    <citation type="submission" date="2022-03" db="EMBL/GenBank/DDBJ databases">
        <authorList>
            <person name="Martin C."/>
        </authorList>
    </citation>
    <scope>NUCLEOTIDE SEQUENCE</scope>
</reference>
<keyword evidence="6" id="KW-1133">Transmembrane helix</keyword>
<keyword evidence="4" id="KW-0812">Transmembrane</keyword>
<keyword evidence="11" id="KW-1185">Reference proteome</keyword>
<comment type="caution">
    <text evidence="10">The sequence shown here is derived from an EMBL/GenBank/DDBJ whole genome shotgun (WGS) entry which is preliminary data.</text>
</comment>
<dbReference type="PANTHER" id="PTHR12129">
    <property type="entry name" value="HEPARAN SULFATE 2-O-SULFOTRANSFERASE"/>
    <property type="match status" value="1"/>
</dbReference>
<dbReference type="Gene3D" id="3.40.50.300">
    <property type="entry name" value="P-loop containing nucleotide triphosphate hydrolases"/>
    <property type="match status" value="1"/>
</dbReference>
<evidence type="ECO:0000256" key="7">
    <source>
        <dbReference type="ARBA" id="ARBA00023034"/>
    </source>
</evidence>
<comment type="similarity">
    <text evidence="2">Belongs to the sulfotransferase 3 family.</text>
</comment>
<dbReference type="InterPro" id="IPR027417">
    <property type="entry name" value="P-loop_NTPase"/>
</dbReference>
<accession>A0A8J1UF38</accession>
<evidence type="ECO:0000313" key="11">
    <source>
        <dbReference type="Proteomes" id="UP000749559"/>
    </source>
</evidence>
<proteinExistence type="inferred from homology"/>
<evidence type="ECO:0000256" key="9">
    <source>
        <dbReference type="ARBA" id="ARBA00023180"/>
    </source>
</evidence>
<evidence type="ECO:0000256" key="4">
    <source>
        <dbReference type="ARBA" id="ARBA00022692"/>
    </source>
</evidence>
<dbReference type="GO" id="GO:0008146">
    <property type="term" value="F:sulfotransferase activity"/>
    <property type="evidence" value="ECO:0007669"/>
    <property type="project" value="InterPro"/>
</dbReference>
<keyword evidence="3" id="KW-0808">Transferase</keyword>
<evidence type="ECO:0000256" key="2">
    <source>
        <dbReference type="ARBA" id="ARBA00010569"/>
    </source>
</evidence>
<gene>
    <name evidence="10" type="ORF">OFUS_LOCUS14397</name>
</gene>
<comment type="subcellular location">
    <subcellularLocation>
        <location evidence="1">Golgi apparatus membrane</location>
        <topology evidence="1">Single-pass type II membrane protein</topology>
    </subcellularLocation>
</comment>
<keyword evidence="5" id="KW-0735">Signal-anchor</keyword>
<evidence type="ECO:0000256" key="8">
    <source>
        <dbReference type="ARBA" id="ARBA00023136"/>
    </source>
</evidence>
<evidence type="ECO:0000256" key="1">
    <source>
        <dbReference type="ARBA" id="ARBA00004323"/>
    </source>
</evidence>